<gene>
    <name evidence="10" type="primary">LOC113799152</name>
</gene>
<dbReference type="OMA" id="KNIMHTV"/>
<dbReference type="InterPro" id="IPR036388">
    <property type="entry name" value="WH-like_DNA-bd_sf"/>
</dbReference>
<accession>A0A6P6YKW0</accession>
<dbReference type="PANTHER" id="PTHR10855:SF2">
    <property type="entry name" value="COP9 SIGNALOSOME COMPLEX SUBUNIT 4"/>
    <property type="match status" value="1"/>
</dbReference>
<evidence type="ECO:0000256" key="5">
    <source>
        <dbReference type="ARBA" id="ARBA00022490"/>
    </source>
</evidence>
<dbReference type="SUPFAM" id="SSF48452">
    <property type="entry name" value="TPR-like"/>
    <property type="match status" value="1"/>
</dbReference>
<evidence type="ECO:0000256" key="4">
    <source>
        <dbReference type="ARBA" id="ARBA00014881"/>
    </source>
</evidence>
<dbReference type="Pfam" id="PF18420">
    <property type="entry name" value="CSN4_RPN5_eIF3a"/>
    <property type="match status" value="1"/>
</dbReference>
<dbReference type="InterPro" id="IPR054559">
    <property type="entry name" value="PSMD12-CSN4-like_N"/>
</dbReference>
<evidence type="ECO:0000259" key="8">
    <source>
        <dbReference type="PROSITE" id="PS50250"/>
    </source>
</evidence>
<reference evidence="10" key="1">
    <citation type="submission" date="2025-08" db="UniProtKB">
        <authorList>
            <consortium name="RefSeq"/>
        </authorList>
    </citation>
    <scope>IDENTIFICATION</scope>
    <source>
        <strain evidence="10">Airmid</strain>
    </source>
</reference>
<dbReference type="Pfam" id="PF22241">
    <property type="entry name" value="PSMD12-CSN4_N"/>
    <property type="match status" value="1"/>
</dbReference>
<protein>
    <recommendedName>
        <fullName evidence="4">COP9 signalosome complex subunit 4</fullName>
    </recommendedName>
</protein>
<name>A0A6P6YKW0_DERPT</name>
<dbReference type="GO" id="GO:0005829">
    <property type="term" value="C:cytosol"/>
    <property type="evidence" value="ECO:0007669"/>
    <property type="project" value="TreeGrafter"/>
</dbReference>
<dbReference type="Gene3D" id="1.10.10.10">
    <property type="entry name" value="Winged helix-like DNA-binding domain superfamily/Winged helix DNA-binding domain"/>
    <property type="match status" value="1"/>
</dbReference>
<keyword evidence="9" id="KW-1185">Reference proteome</keyword>
<dbReference type="SMART" id="SM00088">
    <property type="entry name" value="PINT"/>
    <property type="match status" value="1"/>
</dbReference>
<dbReference type="InParanoid" id="A0A6P6YKW0"/>
<evidence type="ECO:0000256" key="3">
    <source>
        <dbReference type="ARBA" id="ARBA00010417"/>
    </source>
</evidence>
<organism evidence="9 10">
    <name type="scientific">Dermatophagoides pteronyssinus</name>
    <name type="common">European house dust mite</name>
    <dbReference type="NCBI Taxonomy" id="6956"/>
    <lineage>
        <taxon>Eukaryota</taxon>
        <taxon>Metazoa</taxon>
        <taxon>Ecdysozoa</taxon>
        <taxon>Arthropoda</taxon>
        <taxon>Chelicerata</taxon>
        <taxon>Arachnida</taxon>
        <taxon>Acari</taxon>
        <taxon>Acariformes</taxon>
        <taxon>Sarcoptiformes</taxon>
        <taxon>Astigmata</taxon>
        <taxon>Psoroptidia</taxon>
        <taxon>Analgoidea</taxon>
        <taxon>Pyroglyphidae</taxon>
        <taxon>Dermatophagoidinae</taxon>
        <taxon>Dermatophagoides</taxon>
    </lineage>
</organism>
<dbReference type="InterPro" id="IPR036390">
    <property type="entry name" value="WH_DNA-bd_sf"/>
</dbReference>
<dbReference type="InterPro" id="IPR040134">
    <property type="entry name" value="PSMD12/CSN4"/>
</dbReference>
<dbReference type="PROSITE" id="PS50250">
    <property type="entry name" value="PCI"/>
    <property type="match status" value="1"/>
</dbReference>
<proteinExistence type="inferred from homology"/>
<dbReference type="GeneID" id="113799152"/>
<dbReference type="InterPro" id="IPR000717">
    <property type="entry name" value="PCI_dom"/>
</dbReference>
<evidence type="ECO:0000256" key="7">
    <source>
        <dbReference type="ARBA" id="ARBA00023242"/>
    </source>
</evidence>
<evidence type="ECO:0000256" key="6">
    <source>
        <dbReference type="ARBA" id="ARBA00022790"/>
    </source>
</evidence>
<evidence type="ECO:0000256" key="2">
    <source>
        <dbReference type="ARBA" id="ARBA00004496"/>
    </source>
</evidence>
<dbReference type="OrthoDB" id="295656at2759"/>
<dbReference type="PANTHER" id="PTHR10855">
    <property type="entry name" value="26S PROTEASOME NON-ATPASE REGULATORY SUBUNIT 12/COP9 SIGNALOSOME COMPLEX SUBUNIT 4"/>
    <property type="match status" value="1"/>
</dbReference>
<keyword evidence="6" id="KW-0736">Signalosome</keyword>
<dbReference type="Proteomes" id="UP000515146">
    <property type="component" value="Unplaced"/>
</dbReference>
<dbReference type="GO" id="GO:0008180">
    <property type="term" value="C:COP9 signalosome"/>
    <property type="evidence" value="ECO:0007669"/>
    <property type="project" value="UniProtKB-KW"/>
</dbReference>
<dbReference type="InterPro" id="IPR011990">
    <property type="entry name" value="TPR-like_helical_dom_sf"/>
</dbReference>
<comment type="subcellular location">
    <subcellularLocation>
        <location evidence="2">Cytoplasm</location>
    </subcellularLocation>
    <subcellularLocation>
        <location evidence="1">Nucleus</location>
    </subcellularLocation>
</comment>
<sequence length="404" mass="47057">MTNPNTILKQQIQSCTQGNPKDFIENFCKVLDQIFNENGIDLLDNVKCFVDEIVHESFPLVNSRTVLKTLFDKIIMLSDDQILTLLRYILDKLNSRALSFEDQVVFIRQTLSQIYERKKNYSEAAEILEPIPLVNGQKEYPTDFKIEIYLRIAKLYLANGDKEKAEGFINRASMLQSDVKNEQLKIQYKLCYANCMDYKGKYLDAAQRYIEVSNKFFISEEERYEILNNAILCTMLAGAGKHRSRLLAILFKDERCQHLPSFKFLEKMYLEKIIKKNDLELFATMIKPHQQANRSDDTTVLERAIIEHNLLSVSKLYKSITFKELGTLLEVDIVKVEKIASQMIFEDRMYGQIDQISNTIVFEQTNSLITFDKQIETICFQVNDVVDSIQQKYPGWIEKSIEMS</sequence>
<feature type="domain" description="PCI" evidence="8">
    <location>
        <begin position="198"/>
        <end position="367"/>
    </location>
</feature>
<keyword evidence="5" id="KW-0963">Cytoplasm</keyword>
<dbReference type="FunCoup" id="A0A6P6YKW0">
    <property type="interactions" value="2075"/>
</dbReference>
<keyword evidence="7" id="KW-0539">Nucleus</keyword>
<dbReference type="Gene3D" id="1.25.40.10">
    <property type="entry name" value="Tetratricopeptide repeat domain"/>
    <property type="match status" value="1"/>
</dbReference>
<evidence type="ECO:0000313" key="10">
    <source>
        <dbReference type="RefSeq" id="XP_027205544.1"/>
    </source>
</evidence>
<dbReference type="SUPFAM" id="SSF46785">
    <property type="entry name" value="Winged helix' DNA-binding domain"/>
    <property type="match status" value="1"/>
</dbReference>
<evidence type="ECO:0000256" key="1">
    <source>
        <dbReference type="ARBA" id="ARBA00004123"/>
    </source>
</evidence>
<dbReference type="InterPro" id="IPR041406">
    <property type="entry name" value="CSN4_HTH"/>
</dbReference>
<comment type="similarity">
    <text evidence="3">Belongs to the CSN4 family.</text>
</comment>
<evidence type="ECO:0000313" key="9">
    <source>
        <dbReference type="Proteomes" id="UP000515146"/>
    </source>
</evidence>
<dbReference type="CTD" id="35759"/>
<dbReference type="Pfam" id="PF01399">
    <property type="entry name" value="PCI"/>
    <property type="match status" value="1"/>
</dbReference>
<dbReference type="AlphaFoldDB" id="A0A6P6YKW0"/>
<dbReference type="KEGG" id="dpte:113799152"/>
<dbReference type="RefSeq" id="XP_027205544.1">
    <property type="nucleotide sequence ID" value="XM_027349743.1"/>
</dbReference>